<proteinExistence type="predicted"/>
<organism evidence="1 2">
    <name type="scientific">Gottschalkia purinilytica</name>
    <name type="common">Clostridium purinilyticum</name>
    <dbReference type="NCBI Taxonomy" id="1503"/>
    <lineage>
        <taxon>Bacteria</taxon>
        <taxon>Bacillati</taxon>
        <taxon>Bacillota</taxon>
        <taxon>Tissierellia</taxon>
        <taxon>Tissierellales</taxon>
        <taxon>Gottschalkiaceae</taxon>
        <taxon>Gottschalkia</taxon>
    </lineage>
</organism>
<keyword evidence="2" id="KW-1185">Reference proteome</keyword>
<dbReference type="EMBL" id="LGSS01000022">
    <property type="protein sequence ID" value="KNF07157.1"/>
    <property type="molecule type" value="Genomic_DNA"/>
</dbReference>
<comment type="caution">
    <text evidence="1">The sequence shown here is derived from an EMBL/GenBank/DDBJ whole genome shotgun (WGS) entry which is preliminary data.</text>
</comment>
<sequence length="110" mass="13429">MDVNNLKRYKRKHLSNNKELEIHKDELIERYIRNQLHDILTVVKNMNLEERLELLDVCSAEWVEIYHNENEIMRVFYGVLDEDFQEVTDEIILGELIQMLYYKWKVCKKG</sequence>
<evidence type="ECO:0000313" key="2">
    <source>
        <dbReference type="Proteomes" id="UP000037267"/>
    </source>
</evidence>
<reference evidence="2" key="1">
    <citation type="submission" date="2015-07" db="EMBL/GenBank/DDBJ databases">
        <title>Draft genome sequence of the purine-degrading Gottschalkia purinilyticum DSM 1384 (formerly Clostridium purinilyticum).</title>
        <authorList>
            <person name="Poehlein A."/>
            <person name="Schiel-Bengelsdorf B."/>
            <person name="Bengelsdorf F.R."/>
            <person name="Daniel R."/>
            <person name="Duerre P."/>
        </authorList>
    </citation>
    <scope>NUCLEOTIDE SEQUENCE [LARGE SCALE GENOMIC DNA]</scope>
    <source>
        <strain evidence="2">DSM 1384</strain>
    </source>
</reference>
<dbReference type="STRING" id="1503.CLPU_22c00090"/>
<gene>
    <name evidence="1" type="ORF">CLPU_22c00090</name>
</gene>
<evidence type="ECO:0008006" key="3">
    <source>
        <dbReference type="Google" id="ProtNLM"/>
    </source>
</evidence>
<dbReference type="Proteomes" id="UP000037267">
    <property type="component" value="Unassembled WGS sequence"/>
</dbReference>
<evidence type="ECO:0000313" key="1">
    <source>
        <dbReference type="EMBL" id="KNF07157.1"/>
    </source>
</evidence>
<dbReference type="RefSeq" id="WP_050378721.1">
    <property type="nucleotide sequence ID" value="NZ_LGSS01000022.1"/>
</dbReference>
<accession>A0A0L0W6P7</accession>
<name>A0A0L0W6P7_GOTPU</name>
<protein>
    <recommendedName>
        <fullName evidence="3">DUF3848 domain-containing protein</fullName>
    </recommendedName>
</protein>
<dbReference type="AlphaFoldDB" id="A0A0L0W6P7"/>